<sequence length="23" mass="2676">MNLGKLNKTVILIDTDYLNQKIK</sequence>
<feature type="non-terminal residue" evidence="1">
    <location>
        <position position="23"/>
    </location>
</feature>
<dbReference type="EMBL" id="UINC01036451">
    <property type="protein sequence ID" value="SVB30434.1"/>
    <property type="molecule type" value="Genomic_DNA"/>
</dbReference>
<organism evidence="1">
    <name type="scientific">marine metagenome</name>
    <dbReference type="NCBI Taxonomy" id="408172"/>
    <lineage>
        <taxon>unclassified sequences</taxon>
        <taxon>metagenomes</taxon>
        <taxon>ecological metagenomes</taxon>
    </lineage>
</organism>
<evidence type="ECO:0000313" key="1">
    <source>
        <dbReference type="EMBL" id="SVB30434.1"/>
    </source>
</evidence>
<dbReference type="AlphaFoldDB" id="A0A382CXB6"/>
<accession>A0A382CXB6</accession>
<proteinExistence type="predicted"/>
<protein>
    <submittedName>
        <fullName evidence="1">Uncharacterized protein</fullName>
    </submittedName>
</protein>
<gene>
    <name evidence="1" type="ORF">METZ01_LOCUS183288</name>
</gene>
<name>A0A382CXB6_9ZZZZ</name>
<reference evidence="1" key="1">
    <citation type="submission" date="2018-05" db="EMBL/GenBank/DDBJ databases">
        <authorList>
            <person name="Lanie J.A."/>
            <person name="Ng W.-L."/>
            <person name="Kazmierczak K.M."/>
            <person name="Andrzejewski T.M."/>
            <person name="Davidsen T.M."/>
            <person name="Wayne K.J."/>
            <person name="Tettelin H."/>
            <person name="Glass J.I."/>
            <person name="Rusch D."/>
            <person name="Podicherti R."/>
            <person name="Tsui H.-C.T."/>
            <person name="Winkler M.E."/>
        </authorList>
    </citation>
    <scope>NUCLEOTIDE SEQUENCE</scope>
</reference>